<dbReference type="SUPFAM" id="SSF52317">
    <property type="entry name" value="Class I glutamine amidotransferase-like"/>
    <property type="match status" value="1"/>
</dbReference>
<dbReference type="Gene3D" id="3.50.30.60">
    <property type="entry name" value="LD-carboxypeptidase A C-terminal domain-like"/>
    <property type="match status" value="1"/>
</dbReference>
<keyword evidence="4 9" id="KW-0378">Hydrolase</keyword>
<evidence type="ECO:0000256" key="1">
    <source>
        <dbReference type="ARBA" id="ARBA00010233"/>
    </source>
</evidence>
<reference evidence="9" key="1">
    <citation type="submission" date="2020-02" db="EMBL/GenBank/DDBJ databases">
        <authorList>
            <person name="Meier V. D."/>
        </authorList>
    </citation>
    <scope>NUCLEOTIDE SEQUENCE</scope>
    <source>
        <strain evidence="9">AVDCRST_MAG92</strain>
    </source>
</reference>
<feature type="domain" description="LD-carboxypeptidase N-terminal" evidence="7">
    <location>
        <begin position="15"/>
        <end position="128"/>
    </location>
</feature>
<protein>
    <submittedName>
        <fullName evidence="9">Muramoyltetrapeptide carboxypeptidase</fullName>
        <ecNumber evidence="9">3.4.17.13</ecNumber>
    </submittedName>
</protein>
<evidence type="ECO:0000256" key="6">
    <source>
        <dbReference type="PIRSR" id="PIRSR028757-1"/>
    </source>
</evidence>
<dbReference type="InterPro" id="IPR040921">
    <property type="entry name" value="Peptidase_S66C"/>
</dbReference>
<dbReference type="PIRSF" id="PIRSF028757">
    <property type="entry name" value="LD-carboxypeptidase"/>
    <property type="match status" value="1"/>
</dbReference>
<evidence type="ECO:0000313" key="9">
    <source>
        <dbReference type="EMBL" id="CAA9281709.1"/>
    </source>
</evidence>
<evidence type="ECO:0000259" key="8">
    <source>
        <dbReference type="Pfam" id="PF17676"/>
    </source>
</evidence>
<feature type="active site" description="Charge relay system" evidence="6">
    <location>
        <position position="199"/>
    </location>
</feature>
<dbReference type="Gene3D" id="3.40.50.10740">
    <property type="entry name" value="Class I glutamine amidotransferase-like"/>
    <property type="match status" value="1"/>
</dbReference>
<gene>
    <name evidence="9" type="ORF">AVDCRST_MAG92-3592</name>
</gene>
<dbReference type="SUPFAM" id="SSF141986">
    <property type="entry name" value="LD-carboxypeptidase A C-terminal domain-like"/>
    <property type="match status" value="1"/>
</dbReference>
<feature type="active site" description="Nucleophile" evidence="6">
    <location>
        <position position="109"/>
    </location>
</feature>
<organism evidence="9">
    <name type="scientific">uncultured Coleofasciculus sp</name>
    <dbReference type="NCBI Taxonomy" id="1267456"/>
    <lineage>
        <taxon>Bacteria</taxon>
        <taxon>Bacillati</taxon>
        <taxon>Cyanobacteriota</taxon>
        <taxon>Cyanophyceae</taxon>
        <taxon>Coleofasciculales</taxon>
        <taxon>Coleofasciculaceae</taxon>
        <taxon>Coleofasciculus</taxon>
        <taxon>environmental samples</taxon>
    </lineage>
</organism>
<dbReference type="GO" id="GO:0106415">
    <property type="term" value="F:muramoyltetrapeptide carboxypeptidase activity"/>
    <property type="evidence" value="ECO:0007669"/>
    <property type="project" value="UniProtKB-EC"/>
</dbReference>
<evidence type="ECO:0000256" key="3">
    <source>
        <dbReference type="ARBA" id="ARBA00022670"/>
    </source>
</evidence>
<dbReference type="InterPro" id="IPR027478">
    <property type="entry name" value="LdcA_N"/>
</dbReference>
<name>A0A6J4JLM8_9CYAN</name>
<dbReference type="EMBL" id="CADCTM010000612">
    <property type="protein sequence ID" value="CAA9281709.1"/>
    <property type="molecule type" value="Genomic_DNA"/>
</dbReference>
<dbReference type="PANTHER" id="PTHR30237:SF2">
    <property type="entry name" value="MUREIN TETRAPEPTIDE CARBOXYPEPTIDASE"/>
    <property type="match status" value="1"/>
</dbReference>
<dbReference type="InterPro" id="IPR003507">
    <property type="entry name" value="S66_fam"/>
</dbReference>
<dbReference type="EC" id="3.4.17.13" evidence="9"/>
<evidence type="ECO:0000259" key="7">
    <source>
        <dbReference type="Pfam" id="PF02016"/>
    </source>
</evidence>
<accession>A0A6J4JLM8</accession>
<keyword evidence="2 9" id="KW-0121">Carboxypeptidase</keyword>
<dbReference type="Pfam" id="PF02016">
    <property type="entry name" value="Peptidase_S66"/>
    <property type="match status" value="1"/>
</dbReference>
<dbReference type="GO" id="GO:0008236">
    <property type="term" value="F:serine-type peptidase activity"/>
    <property type="evidence" value="ECO:0007669"/>
    <property type="project" value="UniProtKB-KW"/>
</dbReference>
<dbReference type="CDD" id="cd07025">
    <property type="entry name" value="Peptidase_S66"/>
    <property type="match status" value="1"/>
</dbReference>
<dbReference type="InterPro" id="IPR029062">
    <property type="entry name" value="Class_I_gatase-like"/>
</dbReference>
<keyword evidence="5" id="KW-0720">Serine protease</keyword>
<evidence type="ECO:0000256" key="5">
    <source>
        <dbReference type="ARBA" id="ARBA00022825"/>
    </source>
</evidence>
<proteinExistence type="inferred from homology"/>
<sequence>MINKPAPLKPGDLLRVVAPSGALREIEAFQQGIEIWRRQGYRVEVPLNWDARDGYLAGTDFERRSQLAEAWKDPECQGILCARGGYGSARLLEDWKWRSLIPKWLIGFSDITSLLWSLCQSGISGVHGPVLTTIAAEPEWSVTRLFDCVEGRPLDPLSGVSWGSGKVSGILLPANLTVATHLLGTAVQPPLDGVILGLEDVTEAPYRIDRMLTQWRMSGAFNRVRGIALGRFSRCDPPKDIPSWTVEEVLRDRLFDLGIPIVSDLPFGHDGVNAALPVGQLVELDADQGTLSWSLNHV</sequence>
<comment type="similarity">
    <text evidence="1">Belongs to the peptidase S66 family.</text>
</comment>
<evidence type="ECO:0000256" key="4">
    <source>
        <dbReference type="ARBA" id="ARBA00022801"/>
    </source>
</evidence>
<dbReference type="Pfam" id="PF17676">
    <property type="entry name" value="Peptidase_S66C"/>
    <property type="match status" value="1"/>
</dbReference>
<dbReference type="InterPro" id="IPR040449">
    <property type="entry name" value="Peptidase_S66_N"/>
</dbReference>
<evidence type="ECO:0000256" key="2">
    <source>
        <dbReference type="ARBA" id="ARBA00022645"/>
    </source>
</evidence>
<dbReference type="GO" id="GO:0006508">
    <property type="term" value="P:proteolysis"/>
    <property type="evidence" value="ECO:0007669"/>
    <property type="project" value="UniProtKB-KW"/>
</dbReference>
<keyword evidence="3" id="KW-0645">Protease</keyword>
<feature type="domain" description="LD-carboxypeptidase C-terminal" evidence="8">
    <location>
        <begin position="168"/>
        <end position="284"/>
    </location>
</feature>
<dbReference type="AlphaFoldDB" id="A0A6J4JLM8"/>
<dbReference type="PANTHER" id="PTHR30237">
    <property type="entry name" value="MURAMOYLTETRAPEPTIDE CARBOXYPEPTIDASE"/>
    <property type="match status" value="1"/>
</dbReference>
<dbReference type="InterPro" id="IPR027461">
    <property type="entry name" value="Carboxypeptidase_A_C_sf"/>
</dbReference>
<feature type="active site" description="Charge relay system" evidence="6">
    <location>
        <position position="269"/>
    </location>
</feature>